<dbReference type="AlphaFoldDB" id="A0A6A8M8E1"/>
<dbReference type="InterPro" id="IPR011711">
    <property type="entry name" value="GntR_C"/>
</dbReference>
<keyword evidence="3" id="KW-0804">Transcription</keyword>
<dbReference type="InterPro" id="IPR000524">
    <property type="entry name" value="Tscrpt_reg_HTH_GntR"/>
</dbReference>
<keyword evidence="2" id="KW-0238">DNA-binding</keyword>
<comment type="caution">
    <text evidence="5">The sequence shown here is derived from an EMBL/GenBank/DDBJ whole genome shotgun (WGS) entry which is preliminary data.</text>
</comment>
<dbReference type="RefSeq" id="WP_154573075.1">
    <property type="nucleotide sequence ID" value="NZ_JAQXPA010000041.1"/>
</dbReference>
<evidence type="ECO:0000256" key="2">
    <source>
        <dbReference type="ARBA" id="ARBA00023125"/>
    </source>
</evidence>
<dbReference type="CDD" id="cd07377">
    <property type="entry name" value="WHTH_GntR"/>
    <property type="match status" value="1"/>
</dbReference>
<evidence type="ECO:0000256" key="3">
    <source>
        <dbReference type="ARBA" id="ARBA00023163"/>
    </source>
</evidence>
<dbReference type="PANTHER" id="PTHR43537">
    <property type="entry name" value="TRANSCRIPTIONAL REGULATOR, GNTR FAMILY"/>
    <property type="match status" value="1"/>
</dbReference>
<protein>
    <submittedName>
        <fullName evidence="5">FadR family transcriptional regulator</fullName>
    </submittedName>
</protein>
<dbReference type="SUPFAM" id="SSF48008">
    <property type="entry name" value="GntR ligand-binding domain-like"/>
    <property type="match status" value="1"/>
</dbReference>
<name>A0A6A8M8E1_9FIRM</name>
<dbReference type="PROSITE" id="PS50949">
    <property type="entry name" value="HTH_GNTR"/>
    <property type="match status" value="1"/>
</dbReference>
<dbReference type="InterPro" id="IPR036390">
    <property type="entry name" value="WH_DNA-bd_sf"/>
</dbReference>
<sequence length="241" mass="26979">MEFQSIRSSTVSQMFEDQILEMIISGELTPGTRLPSESELAKATGISKSAVNIGIKSLEKKGFLKVTPRQKVEVADYYRTGNLETLVTILKVQGEDLDKSLAESILTFREAIEAKAMQILAHDHTEADIAVLEKTTDDILKKMVENKGTIHDYAEMIFQYHLTIAVLGGDLVLPMMFNAFHDIAIPMWEDWISICGMDRAVNLLKLFTRLIDEGDSEGALEAYKSKVELFKDDLEKGVCTK</sequence>
<dbReference type="Pfam" id="PF00392">
    <property type="entry name" value="GntR"/>
    <property type="match status" value="1"/>
</dbReference>
<dbReference type="PRINTS" id="PR00035">
    <property type="entry name" value="HTHGNTR"/>
</dbReference>
<accession>A0A6A8M8E1</accession>
<evidence type="ECO:0000259" key="4">
    <source>
        <dbReference type="PROSITE" id="PS50949"/>
    </source>
</evidence>
<dbReference type="GO" id="GO:0003700">
    <property type="term" value="F:DNA-binding transcription factor activity"/>
    <property type="evidence" value="ECO:0007669"/>
    <property type="project" value="InterPro"/>
</dbReference>
<reference evidence="5" key="1">
    <citation type="submission" date="2019-09" db="EMBL/GenBank/DDBJ databases">
        <title>In-depth cultivation of the pig gut microbiome towards novel bacterial diversity and tailored functional studies.</title>
        <authorList>
            <person name="Wylensek D."/>
            <person name="Hitch T.C.A."/>
            <person name="Clavel T."/>
        </authorList>
    </citation>
    <scope>NUCLEOTIDE SEQUENCE</scope>
    <source>
        <strain evidence="5">RF-744-FAT-WT-3</strain>
    </source>
</reference>
<dbReference type="SUPFAM" id="SSF46785">
    <property type="entry name" value="Winged helix' DNA-binding domain"/>
    <property type="match status" value="1"/>
</dbReference>
<dbReference type="InterPro" id="IPR036388">
    <property type="entry name" value="WH-like_DNA-bd_sf"/>
</dbReference>
<dbReference type="Gene3D" id="1.20.120.530">
    <property type="entry name" value="GntR ligand-binding domain-like"/>
    <property type="match status" value="1"/>
</dbReference>
<evidence type="ECO:0000256" key="1">
    <source>
        <dbReference type="ARBA" id="ARBA00023015"/>
    </source>
</evidence>
<dbReference type="Pfam" id="PF07729">
    <property type="entry name" value="FCD"/>
    <property type="match status" value="1"/>
</dbReference>
<organism evidence="5">
    <name type="scientific">Baileyella intestinalis</name>
    <dbReference type="NCBI Taxonomy" id="2606709"/>
    <lineage>
        <taxon>Bacteria</taxon>
        <taxon>Bacillati</taxon>
        <taxon>Bacillota</taxon>
        <taxon>Clostridia</taxon>
        <taxon>Peptostreptococcales</taxon>
        <taxon>Anaerovoracaceae</taxon>
        <taxon>Baileyella</taxon>
    </lineage>
</organism>
<keyword evidence="1" id="KW-0805">Transcription regulation</keyword>
<dbReference type="EMBL" id="VUNB01000007">
    <property type="protein sequence ID" value="MST69602.1"/>
    <property type="molecule type" value="Genomic_DNA"/>
</dbReference>
<dbReference type="GO" id="GO:0003677">
    <property type="term" value="F:DNA binding"/>
    <property type="evidence" value="ECO:0007669"/>
    <property type="project" value="UniProtKB-KW"/>
</dbReference>
<dbReference type="PANTHER" id="PTHR43537:SF52">
    <property type="entry name" value="FATTY ACID METABOLISM REGULATOR PROTEIN"/>
    <property type="match status" value="1"/>
</dbReference>
<feature type="domain" description="HTH gntR-type" evidence="4">
    <location>
        <begin position="9"/>
        <end position="77"/>
    </location>
</feature>
<dbReference type="Gene3D" id="1.10.10.10">
    <property type="entry name" value="Winged helix-like DNA-binding domain superfamily/Winged helix DNA-binding domain"/>
    <property type="match status" value="1"/>
</dbReference>
<gene>
    <name evidence="5" type="ORF">FYJ66_08410</name>
</gene>
<dbReference type="SMART" id="SM00345">
    <property type="entry name" value="HTH_GNTR"/>
    <property type="match status" value="1"/>
</dbReference>
<evidence type="ECO:0000313" key="5">
    <source>
        <dbReference type="EMBL" id="MST69602.1"/>
    </source>
</evidence>
<proteinExistence type="predicted"/>
<dbReference type="InterPro" id="IPR008920">
    <property type="entry name" value="TF_FadR/GntR_C"/>
</dbReference>